<proteinExistence type="predicted"/>
<reference evidence="1 2" key="1">
    <citation type="journal article" date="2011" name="Science">
        <title>The ecoresponsive genome of Daphnia pulex.</title>
        <authorList>
            <person name="Colbourne J.K."/>
            <person name="Pfrender M.E."/>
            <person name="Gilbert D."/>
            <person name="Thomas W.K."/>
            <person name="Tucker A."/>
            <person name="Oakley T.H."/>
            <person name="Tokishita S."/>
            <person name="Aerts A."/>
            <person name="Arnold G.J."/>
            <person name="Basu M.K."/>
            <person name="Bauer D.J."/>
            <person name="Caceres C.E."/>
            <person name="Carmel L."/>
            <person name="Casola C."/>
            <person name="Choi J.H."/>
            <person name="Detter J.C."/>
            <person name="Dong Q."/>
            <person name="Dusheyko S."/>
            <person name="Eads B.D."/>
            <person name="Frohlich T."/>
            <person name="Geiler-Samerotte K.A."/>
            <person name="Gerlach D."/>
            <person name="Hatcher P."/>
            <person name="Jogdeo S."/>
            <person name="Krijgsveld J."/>
            <person name="Kriventseva E.V."/>
            <person name="Kultz D."/>
            <person name="Laforsch C."/>
            <person name="Lindquist E."/>
            <person name="Lopez J."/>
            <person name="Manak J.R."/>
            <person name="Muller J."/>
            <person name="Pangilinan J."/>
            <person name="Patwardhan R.P."/>
            <person name="Pitluck S."/>
            <person name="Pritham E.J."/>
            <person name="Rechtsteiner A."/>
            <person name="Rho M."/>
            <person name="Rogozin I.B."/>
            <person name="Sakarya O."/>
            <person name="Salamov A."/>
            <person name="Schaack S."/>
            <person name="Shapiro H."/>
            <person name="Shiga Y."/>
            <person name="Skalitzky C."/>
            <person name="Smith Z."/>
            <person name="Souvorov A."/>
            <person name="Sung W."/>
            <person name="Tang Z."/>
            <person name="Tsuchiya D."/>
            <person name="Tu H."/>
            <person name="Vos H."/>
            <person name="Wang M."/>
            <person name="Wolf Y.I."/>
            <person name="Yamagata H."/>
            <person name="Yamada T."/>
            <person name="Ye Y."/>
            <person name="Shaw J.R."/>
            <person name="Andrews J."/>
            <person name="Crease T.J."/>
            <person name="Tang H."/>
            <person name="Lucas S.M."/>
            <person name="Robertson H.M."/>
            <person name="Bork P."/>
            <person name="Koonin E.V."/>
            <person name="Zdobnov E.M."/>
            <person name="Grigoriev I.V."/>
            <person name="Lynch M."/>
            <person name="Boore J.L."/>
        </authorList>
    </citation>
    <scope>NUCLEOTIDE SEQUENCE [LARGE SCALE GENOMIC DNA]</scope>
</reference>
<gene>
    <name evidence="1" type="ORF">DAPPUDRAFT_324754</name>
</gene>
<dbReference type="AlphaFoldDB" id="E9H2L6"/>
<dbReference type="EMBL" id="GL732586">
    <property type="protein sequence ID" value="EFX73996.1"/>
    <property type="molecule type" value="Genomic_DNA"/>
</dbReference>
<name>E9H2L6_DAPPU</name>
<accession>E9H2L6</accession>
<dbReference type="KEGG" id="dpx:DAPPUDRAFT_324754"/>
<evidence type="ECO:0000313" key="1">
    <source>
        <dbReference type="EMBL" id="EFX73996.1"/>
    </source>
</evidence>
<dbReference type="InParanoid" id="E9H2L6"/>
<evidence type="ECO:0000313" key="2">
    <source>
        <dbReference type="Proteomes" id="UP000000305"/>
    </source>
</evidence>
<keyword evidence="2" id="KW-1185">Reference proteome</keyword>
<organism evidence="1 2">
    <name type="scientific">Daphnia pulex</name>
    <name type="common">Water flea</name>
    <dbReference type="NCBI Taxonomy" id="6669"/>
    <lineage>
        <taxon>Eukaryota</taxon>
        <taxon>Metazoa</taxon>
        <taxon>Ecdysozoa</taxon>
        <taxon>Arthropoda</taxon>
        <taxon>Crustacea</taxon>
        <taxon>Branchiopoda</taxon>
        <taxon>Diplostraca</taxon>
        <taxon>Cladocera</taxon>
        <taxon>Anomopoda</taxon>
        <taxon>Daphniidae</taxon>
        <taxon>Daphnia</taxon>
    </lineage>
</organism>
<sequence length="54" mass="6138">MAKVNFKKYYGAFEGDVIIEEILQIELDQNDAIIKESQFDLDATLINLSVSDDN</sequence>
<dbReference type="Proteomes" id="UP000000305">
    <property type="component" value="Unassembled WGS sequence"/>
</dbReference>
<protein>
    <submittedName>
        <fullName evidence="1">Uncharacterized protein</fullName>
    </submittedName>
</protein>
<dbReference type="HOGENOM" id="CLU_3052463_0_0_1"/>